<dbReference type="InterPro" id="IPR035965">
    <property type="entry name" value="PAS-like_dom_sf"/>
</dbReference>
<keyword evidence="3 4" id="KW-0597">Phosphoprotein</keyword>
<dbReference type="Pfam" id="PF00512">
    <property type="entry name" value="HisKA"/>
    <property type="match status" value="1"/>
</dbReference>
<protein>
    <recommendedName>
        <fullName evidence="2">histidine kinase</fullName>
        <ecNumber evidence="2">2.7.13.3</ecNumber>
    </recommendedName>
</protein>
<sequence>MSDPRPASASSIPVLAGSEAGHLLNSTAWEDTPLGPMAQWPQSLRVAAGICLNSRFPMFLWWGPSLVNIYNDAYIPMLGLKHPGAFGRPATDSWSEIWPVLEPQVGAVIRDGRASWNERVPLTILRNGVMEDCWFTWSYSPIHGDGGAIDGLFCAVTEETLHVRAEAALARLSREAADAAHTLRTWFNNAPGFIAILRGPDFVFEMVNQAYYQLIGHRDLEGRPLAEALPEAQEQGFAGLLEDVYATGEPFIGRAMRILVQRTPGAPKSEAFVDFVYQPVRDVHGKVVAIFAQGSDVSEQVRAVQALRDADRQKDEFLATLAHELRNPLAPIRQAAMVARSGAADSERKAWALDVIERQAGHMALLLDDLLDVSRISRGRLDLRLEPVDLQQVVDSALEISMPSLERKNHRLAIELPAAPVRLLADPLRLAQVLCNLLSNASKYTDHGGNIALRAGTDGREVTIRVQDDGIGLAPEAQDHIFEMFSQISSAIDRAEGGLGIGLALSRGLVGLHRGTIAVRSAGVGTGSEFVVTLPLAPADDAGISPAHALPAQGRSGEPARRKVLIADDNADALETMVALLEMEGHEVQAASDGHKALALAQQMLPDIAILDIGMPGLNGNELAARIRASDWGRDVTLIALTGWGQAEDRARSSAAGFDHHLTKPVDFDRLNALLAAGSV</sequence>
<dbReference type="CDD" id="cd00082">
    <property type="entry name" value="HisKA"/>
    <property type="match status" value="1"/>
</dbReference>
<dbReference type="Pfam" id="PF02518">
    <property type="entry name" value="HATPase_c"/>
    <property type="match status" value="1"/>
</dbReference>
<evidence type="ECO:0000259" key="5">
    <source>
        <dbReference type="PROSITE" id="PS50109"/>
    </source>
</evidence>
<reference evidence="8" key="1">
    <citation type="journal article" date="2019" name="Int. J. Syst. Evol. Microbiol.">
        <title>The Global Catalogue of Microorganisms (GCM) 10K type strain sequencing project: providing services to taxonomists for standard genome sequencing and annotation.</title>
        <authorList>
            <consortium name="The Broad Institute Genomics Platform"/>
            <consortium name="The Broad Institute Genome Sequencing Center for Infectious Disease"/>
            <person name="Wu L."/>
            <person name="Ma J."/>
        </authorList>
    </citation>
    <scope>NUCLEOTIDE SEQUENCE [LARGE SCALE GENOMIC DNA]</scope>
    <source>
        <strain evidence="8">CCUG 57401</strain>
    </source>
</reference>
<dbReference type="Gene3D" id="3.40.50.2300">
    <property type="match status" value="1"/>
</dbReference>
<dbReference type="InterPro" id="IPR036890">
    <property type="entry name" value="HATPase_C_sf"/>
</dbReference>
<dbReference type="SUPFAM" id="SSF55785">
    <property type="entry name" value="PYP-like sensor domain (PAS domain)"/>
    <property type="match status" value="2"/>
</dbReference>
<gene>
    <name evidence="7" type="ORF">ACFPOE_22225</name>
</gene>
<feature type="domain" description="Histidine kinase" evidence="5">
    <location>
        <begin position="320"/>
        <end position="538"/>
    </location>
</feature>
<dbReference type="Gene3D" id="3.30.565.10">
    <property type="entry name" value="Histidine kinase-like ATPase, C-terminal domain"/>
    <property type="match status" value="1"/>
</dbReference>
<dbReference type="SMART" id="SM00387">
    <property type="entry name" value="HATPase_c"/>
    <property type="match status" value="1"/>
</dbReference>
<feature type="modified residue" description="4-aspartylphosphate" evidence="4">
    <location>
        <position position="612"/>
    </location>
</feature>
<dbReference type="InterPro" id="IPR013656">
    <property type="entry name" value="PAS_4"/>
</dbReference>
<dbReference type="EC" id="2.7.13.3" evidence="2"/>
<evidence type="ECO:0000256" key="1">
    <source>
        <dbReference type="ARBA" id="ARBA00000085"/>
    </source>
</evidence>
<dbReference type="SUPFAM" id="SSF55874">
    <property type="entry name" value="ATPase domain of HSP90 chaperone/DNA topoisomerase II/histidine kinase"/>
    <property type="match status" value="1"/>
</dbReference>
<comment type="caution">
    <text evidence="7">The sequence shown here is derived from an EMBL/GenBank/DDBJ whole genome shotgun (WGS) entry which is preliminary data.</text>
</comment>
<dbReference type="Gene3D" id="3.30.450.20">
    <property type="entry name" value="PAS domain"/>
    <property type="match status" value="2"/>
</dbReference>
<dbReference type="InterPro" id="IPR036097">
    <property type="entry name" value="HisK_dim/P_sf"/>
</dbReference>
<evidence type="ECO:0000256" key="4">
    <source>
        <dbReference type="PROSITE-ProRule" id="PRU00169"/>
    </source>
</evidence>
<dbReference type="PANTHER" id="PTHR43547:SF2">
    <property type="entry name" value="HYBRID SIGNAL TRANSDUCTION HISTIDINE KINASE C"/>
    <property type="match status" value="1"/>
</dbReference>
<organism evidence="7 8">
    <name type="scientific">Caenimonas terrae</name>
    <dbReference type="NCBI Taxonomy" id="696074"/>
    <lineage>
        <taxon>Bacteria</taxon>
        <taxon>Pseudomonadati</taxon>
        <taxon>Pseudomonadota</taxon>
        <taxon>Betaproteobacteria</taxon>
        <taxon>Burkholderiales</taxon>
        <taxon>Comamonadaceae</taxon>
        <taxon>Caenimonas</taxon>
    </lineage>
</organism>
<dbReference type="PANTHER" id="PTHR43547">
    <property type="entry name" value="TWO-COMPONENT HISTIDINE KINASE"/>
    <property type="match status" value="1"/>
</dbReference>
<dbReference type="InterPro" id="IPR003661">
    <property type="entry name" value="HisK_dim/P_dom"/>
</dbReference>
<dbReference type="Gene3D" id="1.10.287.130">
    <property type="match status" value="1"/>
</dbReference>
<dbReference type="InterPro" id="IPR004358">
    <property type="entry name" value="Sig_transdc_His_kin-like_C"/>
</dbReference>
<dbReference type="InterPro" id="IPR001789">
    <property type="entry name" value="Sig_transdc_resp-reg_receiver"/>
</dbReference>
<dbReference type="PROSITE" id="PS50109">
    <property type="entry name" value="HIS_KIN"/>
    <property type="match status" value="1"/>
</dbReference>
<dbReference type="SMART" id="SM00448">
    <property type="entry name" value="REC"/>
    <property type="match status" value="1"/>
</dbReference>
<dbReference type="Pfam" id="PF08448">
    <property type="entry name" value="PAS_4"/>
    <property type="match status" value="1"/>
</dbReference>
<evidence type="ECO:0000313" key="7">
    <source>
        <dbReference type="EMBL" id="MFC5500276.1"/>
    </source>
</evidence>
<feature type="domain" description="Response regulatory" evidence="6">
    <location>
        <begin position="563"/>
        <end position="679"/>
    </location>
</feature>
<dbReference type="GO" id="GO:0005524">
    <property type="term" value="F:ATP binding"/>
    <property type="evidence" value="ECO:0007669"/>
    <property type="project" value="UniProtKB-KW"/>
</dbReference>
<keyword evidence="7" id="KW-0547">Nucleotide-binding</keyword>
<dbReference type="SUPFAM" id="SSF52172">
    <property type="entry name" value="CheY-like"/>
    <property type="match status" value="1"/>
</dbReference>
<dbReference type="InterPro" id="IPR005467">
    <property type="entry name" value="His_kinase_dom"/>
</dbReference>
<dbReference type="EMBL" id="JBHSMF010000015">
    <property type="protein sequence ID" value="MFC5500276.1"/>
    <property type="molecule type" value="Genomic_DNA"/>
</dbReference>
<name>A0ABW0NJV2_9BURK</name>
<dbReference type="PROSITE" id="PS50110">
    <property type="entry name" value="RESPONSE_REGULATORY"/>
    <property type="match status" value="1"/>
</dbReference>
<accession>A0ABW0NJV2</accession>
<dbReference type="RefSeq" id="WP_376852528.1">
    <property type="nucleotide sequence ID" value="NZ_JBHSMF010000015.1"/>
</dbReference>
<keyword evidence="7" id="KW-0067">ATP-binding</keyword>
<evidence type="ECO:0000259" key="6">
    <source>
        <dbReference type="PROSITE" id="PS50110"/>
    </source>
</evidence>
<proteinExistence type="predicted"/>
<dbReference type="SMART" id="SM00388">
    <property type="entry name" value="HisKA"/>
    <property type="match status" value="1"/>
</dbReference>
<dbReference type="PRINTS" id="PR00344">
    <property type="entry name" value="BCTRLSENSOR"/>
</dbReference>
<evidence type="ECO:0000256" key="2">
    <source>
        <dbReference type="ARBA" id="ARBA00012438"/>
    </source>
</evidence>
<keyword evidence="8" id="KW-1185">Reference proteome</keyword>
<evidence type="ECO:0000313" key="8">
    <source>
        <dbReference type="Proteomes" id="UP001596037"/>
    </source>
</evidence>
<dbReference type="CDD" id="cd17580">
    <property type="entry name" value="REC_2_DhkD-like"/>
    <property type="match status" value="1"/>
</dbReference>
<comment type="catalytic activity">
    <reaction evidence="1">
        <text>ATP + protein L-histidine = ADP + protein N-phospho-L-histidine.</text>
        <dbReference type="EC" id="2.7.13.3"/>
    </reaction>
</comment>
<evidence type="ECO:0000256" key="3">
    <source>
        <dbReference type="ARBA" id="ARBA00022553"/>
    </source>
</evidence>
<dbReference type="SUPFAM" id="SSF47384">
    <property type="entry name" value="Homodimeric domain of signal transducing histidine kinase"/>
    <property type="match status" value="1"/>
</dbReference>
<dbReference type="Pfam" id="PF00072">
    <property type="entry name" value="Response_reg"/>
    <property type="match status" value="1"/>
</dbReference>
<dbReference type="Proteomes" id="UP001596037">
    <property type="component" value="Unassembled WGS sequence"/>
</dbReference>
<dbReference type="InterPro" id="IPR011006">
    <property type="entry name" value="CheY-like_superfamily"/>
</dbReference>
<dbReference type="InterPro" id="IPR003594">
    <property type="entry name" value="HATPase_dom"/>
</dbReference>